<dbReference type="EMBL" id="WJBC01000003">
    <property type="protein sequence ID" value="MBC3803379.1"/>
    <property type="molecule type" value="Genomic_DNA"/>
</dbReference>
<dbReference type="EC" id="1.8.1.4" evidence="3 13"/>
<dbReference type="InterPro" id="IPR036188">
    <property type="entry name" value="FAD/NAD-bd_sf"/>
</dbReference>
<dbReference type="InterPro" id="IPR016156">
    <property type="entry name" value="FAD/NAD-linked_Rdtase_dimer_sf"/>
</dbReference>
<keyword evidence="6 13" id="KW-0285">Flavoprotein</keyword>
<comment type="catalytic activity">
    <reaction evidence="12 13">
        <text>N(6)-[(R)-dihydrolipoyl]-L-lysyl-[protein] + NAD(+) = N(6)-[(R)-lipoyl]-L-lysyl-[protein] + NADH + H(+)</text>
        <dbReference type="Rhea" id="RHEA:15045"/>
        <dbReference type="Rhea" id="RHEA-COMP:10474"/>
        <dbReference type="Rhea" id="RHEA-COMP:10475"/>
        <dbReference type="ChEBI" id="CHEBI:15378"/>
        <dbReference type="ChEBI" id="CHEBI:57540"/>
        <dbReference type="ChEBI" id="CHEBI:57945"/>
        <dbReference type="ChEBI" id="CHEBI:83099"/>
        <dbReference type="ChEBI" id="CHEBI:83100"/>
        <dbReference type="EC" id="1.8.1.4"/>
    </reaction>
</comment>
<dbReference type="InterPro" id="IPR012999">
    <property type="entry name" value="Pyr_OxRdtase_I_AS"/>
</dbReference>
<feature type="domain" description="FAD/NAD(P)-binding" evidence="15">
    <location>
        <begin position="2"/>
        <end position="320"/>
    </location>
</feature>
<keyword evidence="8 13" id="KW-0560">Oxidoreductase</keyword>
<dbReference type="Gene3D" id="3.30.390.30">
    <property type="match status" value="1"/>
</dbReference>
<dbReference type="GO" id="GO:0004148">
    <property type="term" value="F:dihydrolipoyl dehydrogenase (NADH) activity"/>
    <property type="evidence" value="ECO:0007669"/>
    <property type="project" value="UniProtKB-EC"/>
</dbReference>
<keyword evidence="10" id="KW-1015">Disulfide bond</keyword>
<name>A0ABR6WS10_9FIRM</name>
<dbReference type="InterPro" id="IPR004099">
    <property type="entry name" value="Pyr_nucl-diS_OxRdtase_dimer"/>
</dbReference>
<keyword evidence="9 13" id="KW-0520">NAD</keyword>
<evidence type="ECO:0000256" key="6">
    <source>
        <dbReference type="ARBA" id="ARBA00022630"/>
    </source>
</evidence>
<evidence type="ECO:0000313" key="17">
    <source>
        <dbReference type="Proteomes" id="UP000603234"/>
    </source>
</evidence>
<dbReference type="SUPFAM" id="SSF51905">
    <property type="entry name" value="FAD/NAD(P)-binding domain"/>
    <property type="match status" value="1"/>
</dbReference>
<evidence type="ECO:0000256" key="7">
    <source>
        <dbReference type="ARBA" id="ARBA00022827"/>
    </source>
</evidence>
<keyword evidence="17" id="KW-1185">Reference proteome</keyword>
<dbReference type="InterPro" id="IPR001100">
    <property type="entry name" value="Pyr_nuc-diS_OxRdtase"/>
</dbReference>
<dbReference type="SUPFAM" id="SSF55424">
    <property type="entry name" value="FAD/NAD-linked reductases, dimerisation (C-terminal) domain"/>
    <property type="match status" value="1"/>
</dbReference>
<dbReference type="InterPro" id="IPR023753">
    <property type="entry name" value="FAD/NAD-binding_dom"/>
</dbReference>
<keyword evidence="5" id="KW-0963">Cytoplasm</keyword>
<feature type="domain" description="Pyridine nucleotide-disulphide oxidoreductase dimerisation" evidence="14">
    <location>
        <begin position="340"/>
        <end position="448"/>
    </location>
</feature>
<evidence type="ECO:0000313" key="16">
    <source>
        <dbReference type="EMBL" id="MBC3803379.1"/>
    </source>
</evidence>
<evidence type="ECO:0000256" key="11">
    <source>
        <dbReference type="ARBA" id="ARBA00023284"/>
    </source>
</evidence>
<evidence type="ECO:0000259" key="15">
    <source>
        <dbReference type="Pfam" id="PF07992"/>
    </source>
</evidence>
<evidence type="ECO:0000256" key="2">
    <source>
        <dbReference type="ARBA" id="ARBA00007532"/>
    </source>
</evidence>
<comment type="cofactor">
    <cofactor evidence="13">
        <name>FAD</name>
        <dbReference type="ChEBI" id="CHEBI:57692"/>
    </cofactor>
    <text evidence="13">Binds 1 FAD per subunit.</text>
</comment>
<dbReference type="Gene3D" id="3.50.50.60">
    <property type="entry name" value="FAD/NAD(P)-binding domain"/>
    <property type="match status" value="2"/>
</dbReference>
<evidence type="ECO:0000256" key="12">
    <source>
        <dbReference type="ARBA" id="ARBA00049187"/>
    </source>
</evidence>
<dbReference type="PROSITE" id="PS00076">
    <property type="entry name" value="PYRIDINE_REDOX_1"/>
    <property type="match status" value="1"/>
</dbReference>
<dbReference type="Pfam" id="PF07992">
    <property type="entry name" value="Pyr_redox_2"/>
    <property type="match status" value="1"/>
</dbReference>
<dbReference type="PANTHER" id="PTHR22912:SF217">
    <property type="entry name" value="DIHYDROLIPOYL DEHYDROGENASE"/>
    <property type="match status" value="1"/>
</dbReference>
<comment type="miscellaneous">
    <text evidence="13">The active site is a redox-active disulfide bond.</text>
</comment>
<dbReference type="PRINTS" id="PR00368">
    <property type="entry name" value="FADPNR"/>
</dbReference>
<dbReference type="InterPro" id="IPR050151">
    <property type="entry name" value="Class-I_Pyr_Nuc-Dis_Oxidored"/>
</dbReference>
<organism evidence="16 17">
    <name type="scientific">Acetobacterium fimetarium</name>
    <dbReference type="NCBI Taxonomy" id="52691"/>
    <lineage>
        <taxon>Bacteria</taxon>
        <taxon>Bacillati</taxon>
        <taxon>Bacillota</taxon>
        <taxon>Clostridia</taxon>
        <taxon>Eubacteriales</taxon>
        <taxon>Eubacteriaceae</taxon>
        <taxon>Acetobacterium</taxon>
    </lineage>
</organism>
<comment type="caution">
    <text evidence="16">The sequence shown here is derived from an EMBL/GenBank/DDBJ whole genome shotgun (WGS) entry which is preliminary data.</text>
</comment>
<evidence type="ECO:0000256" key="13">
    <source>
        <dbReference type="RuleBase" id="RU003692"/>
    </source>
</evidence>
<dbReference type="NCBIfam" id="TIGR01350">
    <property type="entry name" value="lipoamide_DH"/>
    <property type="match status" value="1"/>
</dbReference>
<evidence type="ECO:0000256" key="1">
    <source>
        <dbReference type="ARBA" id="ARBA00004496"/>
    </source>
</evidence>
<comment type="similarity">
    <text evidence="2 13">Belongs to the class-I pyridine nucleotide-disulfide oxidoreductase family.</text>
</comment>
<evidence type="ECO:0000256" key="4">
    <source>
        <dbReference type="ARBA" id="ARBA00016961"/>
    </source>
</evidence>
<evidence type="ECO:0000256" key="10">
    <source>
        <dbReference type="ARBA" id="ARBA00023157"/>
    </source>
</evidence>
<dbReference type="Proteomes" id="UP000603234">
    <property type="component" value="Unassembled WGS sequence"/>
</dbReference>
<evidence type="ECO:0000256" key="8">
    <source>
        <dbReference type="ARBA" id="ARBA00023002"/>
    </source>
</evidence>
<comment type="subcellular location">
    <subcellularLocation>
        <location evidence="1">Cytoplasm</location>
    </subcellularLocation>
</comment>
<dbReference type="Pfam" id="PF02852">
    <property type="entry name" value="Pyr_redox_dim"/>
    <property type="match status" value="1"/>
</dbReference>
<proteinExistence type="inferred from homology"/>
<evidence type="ECO:0000256" key="5">
    <source>
        <dbReference type="ARBA" id="ARBA00022490"/>
    </source>
</evidence>
<dbReference type="PIRSF" id="PIRSF000350">
    <property type="entry name" value="Mercury_reductase_MerA"/>
    <property type="match status" value="1"/>
</dbReference>
<dbReference type="RefSeq" id="WP_186841309.1">
    <property type="nucleotide sequence ID" value="NZ_WJBC01000003.1"/>
</dbReference>
<dbReference type="PANTHER" id="PTHR22912">
    <property type="entry name" value="DISULFIDE OXIDOREDUCTASE"/>
    <property type="match status" value="1"/>
</dbReference>
<evidence type="ECO:0000256" key="9">
    <source>
        <dbReference type="ARBA" id="ARBA00023027"/>
    </source>
</evidence>
<dbReference type="InterPro" id="IPR006258">
    <property type="entry name" value="Lipoamide_DH"/>
</dbReference>
<sequence>MRITVIGAGPGGYEAAIMAAKLGAEVTIIEKNSPGGTCLNRGCIPTKALLATSDALETIHNAKAFGINVEGTVAPDFKAVMERKAKVVSGLVKGIEYLFNANNVTMIKGTGKLVDKNTVTVTKDDGSTETIATDKIILATGSVPIVPAMFQFDGKKVISSDEVLDLQELPKSMIIVGGGVIGCEIGQFLSRMGTQITIVEMVDQILPLEDAETAKQLARQFKKDKVKVMTGSGIAGVEVTETGVKANLADGKSVEAELMLVAIGRRSYLDQLNAQGAGVELDERGRIKVNDKMETNIPGIYAIGDIVATPLLAHVAAKEGIVAAYNAVKDAGKTVAYQAVPRCVYTEPEVAGVGLTELECVAQGIAYKVGQFDFRALGKAQAMGKIQGFVKIIVDSKDVIIGAAVVGAHATDLLAELSLAVHLGLTAEQIGDCIHAHPTLSEAIMEAAHDVHGVCVHKA</sequence>
<reference evidence="16 17" key="1">
    <citation type="journal article" date="2020" name="mSystems">
        <title>Defining Genomic and Predicted Metabolic Features of the Acetobacterium Genus.</title>
        <authorList>
            <person name="Ross D.E."/>
            <person name="Marshall C.W."/>
            <person name="Gulliver D."/>
            <person name="May H.D."/>
            <person name="Norman R.S."/>
        </authorList>
    </citation>
    <scope>NUCLEOTIDE SEQUENCE [LARGE SCALE GENOMIC DNA]</scope>
    <source>
        <strain evidence="16 17">DSM 8238</strain>
    </source>
</reference>
<evidence type="ECO:0000259" key="14">
    <source>
        <dbReference type="Pfam" id="PF02852"/>
    </source>
</evidence>
<evidence type="ECO:0000256" key="3">
    <source>
        <dbReference type="ARBA" id="ARBA00012608"/>
    </source>
</evidence>
<accession>A0ABR6WS10</accession>
<dbReference type="PRINTS" id="PR00411">
    <property type="entry name" value="PNDRDTASEI"/>
</dbReference>
<keyword evidence="11 13" id="KW-0676">Redox-active center</keyword>
<gene>
    <name evidence="16" type="primary">lpdA</name>
    <name evidence="16" type="ORF">GH808_02865</name>
</gene>
<protein>
    <recommendedName>
        <fullName evidence="4 13">Dihydrolipoyl dehydrogenase</fullName>
        <ecNumber evidence="3 13">1.8.1.4</ecNumber>
    </recommendedName>
</protein>
<keyword evidence="7 13" id="KW-0274">FAD</keyword>